<keyword evidence="1" id="KW-1133">Transmembrane helix</keyword>
<sequence length="80" mass="9568">MKRMQRLYLYLSMLFSLMMLLKMKPSAWRIWLGGYLQETYLTLVLHSLQKSSQRMECPFWPVVKILSLDPGSLMTWIPLK</sequence>
<keyword evidence="2" id="KW-0418">Kinase</keyword>
<dbReference type="GO" id="GO:0016301">
    <property type="term" value="F:kinase activity"/>
    <property type="evidence" value="ECO:0007669"/>
    <property type="project" value="UniProtKB-KW"/>
</dbReference>
<dbReference type="EMBL" id="GGEC01008928">
    <property type="protein sequence ID" value="MBW89411.1"/>
    <property type="molecule type" value="Transcribed_RNA"/>
</dbReference>
<feature type="transmembrane region" description="Helical" evidence="1">
    <location>
        <begin position="7"/>
        <end position="24"/>
    </location>
</feature>
<keyword evidence="1" id="KW-0472">Membrane</keyword>
<reference evidence="2" key="1">
    <citation type="submission" date="2018-02" db="EMBL/GenBank/DDBJ databases">
        <title>Rhizophora mucronata_Transcriptome.</title>
        <authorList>
            <person name="Meera S.P."/>
            <person name="Sreeshan A."/>
            <person name="Augustine A."/>
        </authorList>
    </citation>
    <scope>NUCLEOTIDE SEQUENCE</scope>
    <source>
        <tissue evidence="2">Leaf</tissue>
    </source>
</reference>
<keyword evidence="2" id="KW-0808">Transferase</keyword>
<keyword evidence="1" id="KW-0812">Transmembrane</keyword>
<protein>
    <submittedName>
        <fullName evidence="2">Pantothenate kinase</fullName>
    </submittedName>
</protein>
<organism evidence="2">
    <name type="scientific">Rhizophora mucronata</name>
    <name type="common">Asiatic mangrove</name>
    <dbReference type="NCBI Taxonomy" id="61149"/>
    <lineage>
        <taxon>Eukaryota</taxon>
        <taxon>Viridiplantae</taxon>
        <taxon>Streptophyta</taxon>
        <taxon>Embryophyta</taxon>
        <taxon>Tracheophyta</taxon>
        <taxon>Spermatophyta</taxon>
        <taxon>Magnoliopsida</taxon>
        <taxon>eudicotyledons</taxon>
        <taxon>Gunneridae</taxon>
        <taxon>Pentapetalae</taxon>
        <taxon>rosids</taxon>
        <taxon>fabids</taxon>
        <taxon>Malpighiales</taxon>
        <taxon>Rhizophoraceae</taxon>
        <taxon>Rhizophora</taxon>
    </lineage>
</organism>
<evidence type="ECO:0000313" key="2">
    <source>
        <dbReference type="EMBL" id="MBW89411.1"/>
    </source>
</evidence>
<evidence type="ECO:0000256" key="1">
    <source>
        <dbReference type="SAM" id="Phobius"/>
    </source>
</evidence>
<name>A0A2P2J7H1_RHIMU</name>
<proteinExistence type="predicted"/>
<dbReference type="AlphaFoldDB" id="A0A2P2J7H1"/>
<accession>A0A2P2J7H1</accession>